<feature type="transmembrane region" description="Helical" evidence="1">
    <location>
        <begin position="17"/>
        <end position="38"/>
    </location>
</feature>
<gene>
    <name evidence="2" type="ORF">TNIN_63281</name>
</gene>
<reference evidence="2" key="1">
    <citation type="submission" date="2020-08" db="EMBL/GenBank/DDBJ databases">
        <title>Multicomponent nature underlies the extraordinary mechanical properties of spider dragline silk.</title>
        <authorList>
            <person name="Kono N."/>
            <person name="Nakamura H."/>
            <person name="Mori M."/>
            <person name="Yoshida Y."/>
            <person name="Ohtoshi R."/>
            <person name="Malay A.D."/>
            <person name="Moran D.A.P."/>
            <person name="Tomita M."/>
            <person name="Numata K."/>
            <person name="Arakawa K."/>
        </authorList>
    </citation>
    <scope>NUCLEOTIDE SEQUENCE</scope>
</reference>
<comment type="caution">
    <text evidence="2">The sequence shown here is derived from an EMBL/GenBank/DDBJ whole genome shotgun (WGS) entry which is preliminary data.</text>
</comment>
<sequence>MSGAVCQRNGGESDRVLASNCAVIAKQTIIVLAGLSMAGQHAKNSARFTVKLGTPSDMFVLGLYLKSPGLSFMGIWIVSVKS</sequence>
<evidence type="ECO:0000313" key="2">
    <source>
        <dbReference type="EMBL" id="GFY47012.1"/>
    </source>
</evidence>
<keyword evidence="1" id="KW-0812">Transmembrane</keyword>
<evidence type="ECO:0000256" key="1">
    <source>
        <dbReference type="SAM" id="Phobius"/>
    </source>
</evidence>
<accession>A0A8X7BY78</accession>
<proteinExistence type="predicted"/>
<dbReference type="EMBL" id="BMAV01005712">
    <property type="protein sequence ID" value="GFY47012.1"/>
    <property type="molecule type" value="Genomic_DNA"/>
</dbReference>
<name>A0A8X7BY78_9ARAC</name>
<feature type="transmembrane region" description="Helical" evidence="1">
    <location>
        <begin position="59"/>
        <end position="79"/>
    </location>
</feature>
<dbReference type="Proteomes" id="UP000886998">
    <property type="component" value="Unassembled WGS sequence"/>
</dbReference>
<protein>
    <submittedName>
        <fullName evidence="2">Uncharacterized protein</fullName>
    </submittedName>
</protein>
<evidence type="ECO:0000313" key="3">
    <source>
        <dbReference type="Proteomes" id="UP000886998"/>
    </source>
</evidence>
<keyword evidence="3" id="KW-1185">Reference proteome</keyword>
<keyword evidence="1" id="KW-1133">Transmembrane helix</keyword>
<dbReference type="AlphaFoldDB" id="A0A8X7BY78"/>
<keyword evidence="1" id="KW-0472">Membrane</keyword>
<organism evidence="2 3">
    <name type="scientific">Trichonephila inaurata madagascariensis</name>
    <dbReference type="NCBI Taxonomy" id="2747483"/>
    <lineage>
        <taxon>Eukaryota</taxon>
        <taxon>Metazoa</taxon>
        <taxon>Ecdysozoa</taxon>
        <taxon>Arthropoda</taxon>
        <taxon>Chelicerata</taxon>
        <taxon>Arachnida</taxon>
        <taxon>Araneae</taxon>
        <taxon>Araneomorphae</taxon>
        <taxon>Entelegynae</taxon>
        <taxon>Araneoidea</taxon>
        <taxon>Nephilidae</taxon>
        <taxon>Trichonephila</taxon>
        <taxon>Trichonephila inaurata</taxon>
    </lineage>
</organism>